<dbReference type="HOGENOM" id="CLU_1538204_0_0_5"/>
<sequence length="174" mass="18106">MRWLEAGFLVAIAVPATAASANDGAYATAEPVAITQSIAGGPAGGREGFWLISLGGEDLSDGYRIDPPPQARDRVDIVGATEDGRRIPATLELVRRFGGQVVARASLMESESYASWVADAPVFLRVSIEAGSAPVEMLVGVRIAPAEQTAEPRPTSGIQDRSSVPVPALVVPAN</sequence>
<evidence type="ECO:0000313" key="2">
    <source>
        <dbReference type="EMBL" id="AHD03229.1"/>
    </source>
</evidence>
<dbReference type="EMBL" id="CP006773">
    <property type="protein sequence ID" value="AHD03229.1"/>
    <property type="molecule type" value="Genomic_DNA"/>
</dbReference>
<evidence type="ECO:0000256" key="1">
    <source>
        <dbReference type="SAM" id="SignalP"/>
    </source>
</evidence>
<name>V9VZL1_9RHOB</name>
<evidence type="ECO:0000313" key="3">
    <source>
        <dbReference type="Proteomes" id="UP000018780"/>
    </source>
</evidence>
<feature type="chain" id="PRO_5004783049" evidence="1">
    <location>
        <begin position="19"/>
        <end position="174"/>
    </location>
</feature>
<keyword evidence="1" id="KW-0732">Signal</keyword>
<dbReference type="RefSeq" id="WP_024091601.1">
    <property type="nucleotide sequence ID" value="NC_023135.1"/>
</dbReference>
<proteinExistence type="predicted"/>
<keyword evidence="3" id="KW-1185">Reference proteome</keyword>
<accession>V9VZL1</accession>
<organism evidence="2 3">
    <name type="scientific">Leisingera methylohalidivorans DSM 14336</name>
    <dbReference type="NCBI Taxonomy" id="999552"/>
    <lineage>
        <taxon>Bacteria</taxon>
        <taxon>Pseudomonadati</taxon>
        <taxon>Pseudomonadota</taxon>
        <taxon>Alphaproteobacteria</taxon>
        <taxon>Rhodobacterales</taxon>
        <taxon>Roseobacteraceae</taxon>
        <taxon>Leisingera</taxon>
    </lineage>
</organism>
<dbReference type="OrthoDB" id="9861118at2"/>
<dbReference type="AlphaFoldDB" id="V9VZL1"/>
<reference evidence="2 3" key="1">
    <citation type="submission" date="2013-09" db="EMBL/GenBank/DDBJ databases">
        <authorList>
            <consortium name="DOE Joint Genome Institute"/>
            <person name="Klenk H.-P."/>
            <person name="Huntemann M."/>
            <person name="Han J."/>
            <person name="Chen A."/>
            <person name="Kyrpides N."/>
            <person name="Mavromatis K."/>
            <person name="Markowitz V."/>
            <person name="Palaniappan K."/>
            <person name="Ivanova N."/>
            <person name="Schaumberg A."/>
            <person name="Pati A."/>
            <person name="Liolios K."/>
            <person name="Nordberg H.P."/>
            <person name="Cantor M.N."/>
            <person name="Hua S.X."/>
            <person name="Woyke T."/>
        </authorList>
    </citation>
    <scope>NUCLEOTIDE SEQUENCE [LARGE SCALE GENOMIC DNA]</scope>
    <source>
        <strain evidence="2 3">DSM 14336</strain>
    </source>
</reference>
<dbReference type="PATRIC" id="fig|999552.6.peg.3411"/>
<protein>
    <submittedName>
        <fullName evidence="2">Uncharacterized protein</fullName>
    </submittedName>
</protein>
<feature type="signal peptide" evidence="1">
    <location>
        <begin position="1"/>
        <end position="18"/>
    </location>
</feature>
<dbReference type="STRING" id="999552.METH_17175"/>
<gene>
    <name evidence="2" type="ORF">METH_17175</name>
</gene>
<dbReference type="Proteomes" id="UP000018780">
    <property type="component" value="Chromosome"/>
</dbReference>
<dbReference type="KEGG" id="lmd:METH_17175"/>